<gene>
    <name evidence="10" type="ORF">EOD73_02350</name>
</gene>
<keyword evidence="5 8" id="KW-0521">NADP</keyword>
<dbReference type="GO" id="GO:0006730">
    <property type="term" value="P:one-carbon metabolic process"/>
    <property type="evidence" value="ECO:0007669"/>
    <property type="project" value="UniProtKB-KW"/>
</dbReference>
<dbReference type="GO" id="GO:0005829">
    <property type="term" value="C:cytosol"/>
    <property type="evidence" value="ECO:0007669"/>
    <property type="project" value="TreeGrafter"/>
</dbReference>
<evidence type="ECO:0000256" key="6">
    <source>
        <dbReference type="ARBA" id="ARBA00023002"/>
    </source>
</evidence>
<comment type="similarity">
    <text evidence="2 8">Belongs to the dihydrofolate reductase family.</text>
</comment>
<feature type="domain" description="DHFR" evidence="9">
    <location>
        <begin position="3"/>
        <end position="161"/>
    </location>
</feature>
<dbReference type="GO" id="GO:0046452">
    <property type="term" value="P:dihydrofolate metabolic process"/>
    <property type="evidence" value="ECO:0007669"/>
    <property type="project" value="TreeGrafter"/>
</dbReference>
<evidence type="ECO:0000256" key="8">
    <source>
        <dbReference type="PIRNR" id="PIRNR000194"/>
    </source>
</evidence>
<dbReference type="PROSITE" id="PS51330">
    <property type="entry name" value="DHFR_2"/>
    <property type="match status" value="1"/>
</dbReference>
<dbReference type="OrthoDB" id="9804315at2"/>
<dbReference type="GO" id="GO:0046655">
    <property type="term" value="P:folic acid metabolic process"/>
    <property type="evidence" value="ECO:0007669"/>
    <property type="project" value="TreeGrafter"/>
</dbReference>
<dbReference type="GO" id="GO:0050661">
    <property type="term" value="F:NADP binding"/>
    <property type="evidence" value="ECO:0007669"/>
    <property type="project" value="InterPro"/>
</dbReference>
<comment type="pathway">
    <text evidence="1 8">Cofactor biosynthesis; tetrahydrofolate biosynthesis; 5,6,7,8-tetrahydrofolate from 7,8-dihydrofolate: step 1/1.</text>
</comment>
<dbReference type="PANTHER" id="PTHR48069">
    <property type="entry name" value="DIHYDROFOLATE REDUCTASE"/>
    <property type="match status" value="1"/>
</dbReference>
<dbReference type="Gene3D" id="3.40.430.10">
    <property type="entry name" value="Dihydrofolate Reductase, subunit A"/>
    <property type="match status" value="1"/>
</dbReference>
<dbReference type="PANTHER" id="PTHR48069:SF3">
    <property type="entry name" value="DIHYDROFOLATE REDUCTASE"/>
    <property type="match status" value="1"/>
</dbReference>
<keyword evidence="6 8" id="KW-0560">Oxidoreductase</keyword>
<dbReference type="Proteomes" id="UP000288587">
    <property type="component" value="Unassembled WGS sequence"/>
</dbReference>
<evidence type="ECO:0000259" key="9">
    <source>
        <dbReference type="PROSITE" id="PS51330"/>
    </source>
</evidence>
<keyword evidence="4 8" id="KW-0554">One-carbon metabolism</keyword>
<accession>A0A3S2UH47</accession>
<evidence type="ECO:0000256" key="1">
    <source>
        <dbReference type="ARBA" id="ARBA00004903"/>
    </source>
</evidence>
<organism evidence="10 11">
    <name type="scientific">Inhella crocodyli</name>
    <dbReference type="NCBI Taxonomy" id="2499851"/>
    <lineage>
        <taxon>Bacteria</taxon>
        <taxon>Pseudomonadati</taxon>
        <taxon>Pseudomonadota</taxon>
        <taxon>Betaproteobacteria</taxon>
        <taxon>Burkholderiales</taxon>
        <taxon>Sphaerotilaceae</taxon>
        <taxon>Inhella</taxon>
    </lineage>
</organism>
<dbReference type="EMBL" id="SACM01000001">
    <property type="protein sequence ID" value="RVT87880.1"/>
    <property type="molecule type" value="Genomic_DNA"/>
</dbReference>
<dbReference type="InterPro" id="IPR001796">
    <property type="entry name" value="DHFR_dom"/>
</dbReference>
<evidence type="ECO:0000256" key="2">
    <source>
        <dbReference type="ARBA" id="ARBA00009539"/>
    </source>
</evidence>
<name>A0A3S2UH47_9BURK</name>
<evidence type="ECO:0000313" key="11">
    <source>
        <dbReference type="Proteomes" id="UP000288587"/>
    </source>
</evidence>
<protein>
    <recommendedName>
        <fullName evidence="3 8">Dihydrofolate reductase</fullName>
        <ecNumber evidence="3 8">1.5.1.3</ecNumber>
    </recommendedName>
</protein>
<dbReference type="EC" id="1.5.1.3" evidence="3 8"/>
<dbReference type="GO" id="GO:0046654">
    <property type="term" value="P:tetrahydrofolate biosynthetic process"/>
    <property type="evidence" value="ECO:0007669"/>
    <property type="project" value="UniProtKB-UniPathway"/>
</dbReference>
<evidence type="ECO:0000256" key="3">
    <source>
        <dbReference type="ARBA" id="ARBA00012856"/>
    </source>
</evidence>
<sequence length="162" mass="18050">MTELRLIAAMGRQREVGAGNALLWHLPEDLAHFKASTLGQPVLMGRKTWDSLPERFRPLPGRRNLVMTRGEAVPGAETVRSLDEALAACTQEPVLWVIGGAQLWAMALPRAHALLLTEVDAAYPEADTFFPDLPASWHTEGPTDWTTSRNGLRYRIRTWHTG</sequence>
<dbReference type="RefSeq" id="WP_127680498.1">
    <property type="nucleotide sequence ID" value="NZ_SACM01000001.1"/>
</dbReference>
<dbReference type="InterPro" id="IPR012259">
    <property type="entry name" value="DHFR"/>
</dbReference>
<comment type="function">
    <text evidence="7 8">Key enzyme in folate metabolism. Catalyzes an essential reaction for de novo glycine and purine synthesis, and for DNA precursor synthesis.</text>
</comment>
<keyword evidence="11" id="KW-1185">Reference proteome</keyword>
<dbReference type="Pfam" id="PF00186">
    <property type="entry name" value="DHFR_1"/>
    <property type="match status" value="1"/>
</dbReference>
<dbReference type="PRINTS" id="PR00070">
    <property type="entry name" value="DHFR"/>
</dbReference>
<dbReference type="CDD" id="cd00209">
    <property type="entry name" value="DHFR"/>
    <property type="match status" value="1"/>
</dbReference>
<proteinExistence type="inferred from homology"/>
<dbReference type="PIRSF" id="PIRSF000194">
    <property type="entry name" value="DHFR"/>
    <property type="match status" value="1"/>
</dbReference>
<dbReference type="SUPFAM" id="SSF53597">
    <property type="entry name" value="Dihydrofolate reductase-like"/>
    <property type="match status" value="1"/>
</dbReference>
<dbReference type="GO" id="GO:0004146">
    <property type="term" value="F:dihydrofolate reductase activity"/>
    <property type="evidence" value="ECO:0007669"/>
    <property type="project" value="UniProtKB-EC"/>
</dbReference>
<evidence type="ECO:0000256" key="5">
    <source>
        <dbReference type="ARBA" id="ARBA00022857"/>
    </source>
</evidence>
<dbReference type="AlphaFoldDB" id="A0A3S2UH47"/>
<dbReference type="InterPro" id="IPR024072">
    <property type="entry name" value="DHFR-like_dom_sf"/>
</dbReference>
<reference evidence="10 11" key="1">
    <citation type="submission" date="2019-01" db="EMBL/GenBank/DDBJ databases">
        <authorList>
            <person name="Chen W.-M."/>
        </authorList>
    </citation>
    <scope>NUCLEOTIDE SEQUENCE [LARGE SCALE GENOMIC DNA]</scope>
    <source>
        <strain evidence="10 11">CCP-18</strain>
    </source>
</reference>
<evidence type="ECO:0000256" key="7">
    <source>
        <dbReference type="ARBA" id="ARBA00025067"/>
    </source>
</evidence>
<evidence type="ECO:0000313" key="10">
    <source>
        <dbReference type="EMBL" id="RVT87880.1"/>
    </source>
</evidence>
<evidence type="ECO:0000256" key="4">
    <source>
        <dbReference type="ARBA" id="ARBA00022563"/>
    </source>
</evidence>
<dbReference type="UniPathway" id="UPA00077">
    <property type="reaction ID" value="UER00158"/>
</dbReference>
<comment type="caution">
    <text evidence="10">The sequence shown here is derived from an EMBL/GenBank/DDBJ whole genome shotgun (WGS) entry which is preliminary data.</text>
</comment>
<comment type="catalytic activity">
    <reaction evidence="8">
        <text>(6S)-5,6,7,8-tetrahydrofolate + NADP(+) = 7,8-dihydrofolate + NADPH + H(+)</text>
        <dbReference type="Rhea" id="RHEA:15009"/>
        <dbReference type="ChEBI" id="CHEBI:15378"/>
        <dbReference type="ChEBI" id="CHEBI:57451"/>
        <dbReference type="ChEBI" id="CHEBI:57453"/>
        <dbReference type="ChEBI" id="CHEBI:57783"/>
        <dbReference type="ChEBI" id="CHEBI:58349"/>
        <dbReference type="EC" id="1.5.1.3"/>
    </reaction>
</comment>